<dbReference type="STRING" id="697281.Mahau_0117"/>
<evidence type="ECO:0000256" key="14">
    <source>
        <dbReference type="ARBA" id="ARBA00034076"/>
    </source>
</evidence>
<evidence type="ECO:0000256" key="13">
    <source>
        <dbReference type="ARBA" id="ARBA00023798"/>
    </source>
</evidence>
<evidence type="ECO:0000256" key="1">
    <source>
        <dbReference type="ARBA" id="ARBA00004417"/>
    </source>
</evidence>
<dbReference type="eggNOG" id="COG1129">
    <property type="taxonomic scope" value="Bacteria"/>
</dbReference>
<dbReference type="RefSeq" id="WP_013779774.1">
    <property type="nucleotide sequence ID" value="NC_015520.1"/>
</dbReference>
<name>F3ZVW6_MAHA5</name>
<keyword evidence="10" id="KW-1278">Translocase</keyword>
<dbReference type="InterPro" id="IPR017871">
    <property type="entry name" value="ABC_transporter-like_CS"/>
</dbReference>
<keyword evidence="6" id="KW-1003">Cell membrane</keyword>
<keyword evidence="5" id="KW-0813">Transport</keyword>
<dbReference type="InterPro" id="IPR003439">
    <property type="entry name" value="ABC_transporter-like_ATP-bd"/>
</dbReference>
<dbReference type="KEGG" id="mas:Mahau_0117"/>
<keyword evidence="9" id="KW-0067">ATP-binding</keyword>
<comment type="catalytic activity">
    <reaction evidence="14">
        <text>ATP + H2O + (2R,4S)-2-methyl-2,3,3,4-tetrahydroxytetrahydrofuran-[AI-2-binding protein]Side 1 = ADP + phosphate + (2R,4S)-2-methyl-2,3,3,4-tetrahydroxytetrahydrofuranSide 2 + [AI-2-binding protein]Side 1.</text>
        <dbReference type="EC" id="7.6.2.13"/>
    </reaction>
</comment>
<dbReference type="GO" id="GO:0016887">
    <property type="term" value="F:ATP hydrolysis activity"/>
    <property type="evidence" value="ECO:0007669"/>
    <property type="project" value="InterPro"/>
</dbReference>
<dbReference type="GO" id="GO:0005524">
    <property type="term" value="F:ATP binding"/>
    <property type="evidence" value="ECO:0007669"/>
    <property type="project" value="UniProtKB-KW"/>
</dbReference>
<keyword evidence="8" id="KW-0547">Nucleotide-binding</keyword>
<dbReference type="PROSITE" id="PS00211">
    <property type="entry name" value="ABC_TRANSPORTER_1"/>
    <property type="match status" value="1"/>
</dbReference>
<evidence type="ECO:0000256" key="5">
    <source>
        <dbReference type="ARBA" id="ARBA00022448"/>
    </source>
</evidence>
<dbReference type="Gene3D" id="3.40.50.300">
    <property type="entry name" value="P-loop containing nucleotide triphosphate hydrolases"/>
    <property type="match status" value="2"/>
</dbReference>
<organism evidence="16 17">
    <name type="scientific">Mahella australiensis (strain DSM 15567 / CIP 107919 / 50-1 BON)</name>
    <dbReference type="NCBI Taxonomy" id="697281"/>
    <lineage>
        <taxon>Bacteria</taxon>
        <taxon>Bacillati</taxon>
        <taxon>Bacillota</taxon>
        <taxon>Clostridia</taxon>
        <taxon>Thermoanaerobacterales</taxon>
        <taxon>Thermoanaerobacterales Family IV. Incertae Sedis</taxon>
        <taxon>Mahella</taxon>
    </lineage>
</organism>
<reference evidence="17" key="1">
    <citation type="submission" date="2010-11" db="EMBL/GenBank/DDBJ databases">
        <title>The complete genome of Mahella australiensis DSM 15567.</title>
        <authorList>
            <consortium name="US DOE Joint Genome Institute (JGI-PGF)"/>
            <person name="Lucas S."/>
            <person name="Copeland A."/>
            <person name="Lapidus A."/>
            <person name="Bruce D."/>
            <person name="Goodwin L."/>
            <person name="Pitluck S."/>
            <person name="Kyrpides N."/>
            <person name="Mavromatis K."/>
            <person name="Pagani I."/>
            <person name="Ivanova N."/>
            <person name="Teshima H."/>
            <person name="Brettin T."/>
            <person name="Detter J.C."/>
            <person name="Han C."/>
            <person name="Tapia R."/>
            <person name="Land M."/>
            <person name="Hauser L."/>
            <person name="Markowitz V."/>
            <person name="Cheng J.-F."/>
            <person name="Hugenholtz P."/>
            <person name="Woyke T."/>
            <person name="Wu D."/>
            <person name="Spring S."/>
            <person name="Pukall R."/>
            <person name="Steenblock K."/>
            <person name="Schneider S."/>
            <person name="Klenk H.-P."/>
            <person name="Eisen J.A."/>
        </authorList>
    </citation>
    <scope>NUCLEOTIDE SEQUENCE [LARGE SCALE GENOMIC DNA]</scope>
    <source>
        <strain evidence="17">DSM 15567 / CIP 107919 / 50-1 BON</strain>
    </source>
</reference>
<dbReference type="HOGENOM" id="CLU_000604_92_3_9"/>
<evidence type="ECO:0000256" key="4">
    <source>
        <dbReference type="ARBA" id="ARBA00019459"/>
    </source>
</evidence>
<proteinExistence type="inferred from homology"/>
<dbReference type="PANTHER" id="PTHR43790:SF2">
    <property type="entry name" value="AUTOINDUCER 2 IMPORT ATP-BINDING PROTEIN LSRA"/>
    <property type="match status" value="1"/>
</dbReference>
<dbReference type="FunFam" id="3.40.50.300:FF:000127">
    <property type="entry name" value="Ribose import ATP-binding protein RbsA"/>
    <property type="match status" value="1"/>
</dbReference>
<dbReference type="EMBL" id="CP002360">
    <property type="protein sequence ID" value="AEE95340.1"/>
    <property type="molecule type" value="Genomic_DNA"/>
</dbReference>
<evidence type="ECO:0000256" key="2">
    <source>
        <dbReference type="ARBA" id="ARBA00009404"/>
    </source>
</evidence>
<protein>
    <recommendedName>
        <fullName evidence="4">Autoinducer 2 import ATP-binding protein LsrA</fullName>
        <ecNumber evidence="13">7.6.2.13</ecNumber>
    </recommendedName>
</protein>
<comment type="similarity">
    <text evidence="2">Belongs to the ABC transporter superfamily. AI-2 autoinducer porter (TC 3.A.1.2.8) family.</text>
</comment>
<dbReference type="PANTHER" id="PTHR43790">
    <property type="entry name" value="CARBOHYDRATE TRANSPORT ATP-BINDING PROTEIN MG119-RELATED"/>
    <property type="match status" value="1"/>
</dbReference>
<dbReference type="SMART" id="SM00382">
    <property type="entry name" value="AAA"/>
    <property type="match status" value="2"/>
</dbReference>
<comment type="function">
    <text evidence="12">Part of the ABC transporter complex LsrABCD involved in autoinducer 2 (AI-2) import. Responsible for energy coupling to the transport system.</text>
</comment>
<evidence type="ECO:0000259" key="15">
    <source>
        <dbReference type="PROSITE" id="PS50893"/>
    </source>
</evidence>
<feature type="domain" description="ABC transporter" evidence="15">
    <location>
        <begin position="256"/>
        <end position="494"/>
    </location>
</feature>
<dbReference type="Pfam" id="PF00005">
    <property type="entry name" value="ABC_tran"/>
    <property type="match status" value="2"/>
</dbReference>
<evidence type="ECO:0000256" key="7">
    <source>
        <dbReference type="ARBA" id="ARBA00022737"/>
    </source>
</evidence>
<evidence type="ECO:0000256" key="8">
    <source>
        <dbReference type="ARBA" id="ARBA00022741"/>
    </source>
</evidence>
<evidence type="ECO:0000256" key="6">
    <source>
        <dbReference type="ARBA" id="ARBA00022475"/>
    </source>
</evidence>
<dbReference type="InterPro" id="IPR050107">
    <property type="entry name" value="ABC_carbohydrate_import_ATPase"/>
</dbReference>
<evidence type="ECO:0000256" key="11">
    <source>
        <dbReference type="ARBA" id="ARBA00023136"/>
    </source>
</evidence>
<evidence type="ECO:0000256" key="12">
    <source>
        <dbReference type="ARBA" id="ARBA00023747"/>
    </source>
</evidence>
<evidence type="ECO:0000256" key="10">
    <source>
        <dbReference type="ARBA" id="ARBA00022967"/>
    </source>
</evidence>
<dbReference type="AlphaFoldDB" id="F3ZVW6"/>
<sequence length="498" mass="54998">MDQIILELKNVCKQFANAAALSNVSLVLKRGEIHALLGENGAGKTTLMKVLTGAVPMDSGEIYIDGKRVTISSPADAQKLGISMVYQDFALFPHLTVAENIFIGNKPMIKGSVDLINWRALFCKAKALLEQLGFPIDPRAIVEDLSMPKRQMVEIARALAQQPRILIMDEPTSALAEQEIMQLFSVLKNIVSQRGASIIYVTHRLEEIWMIADSVSVMRDGTLISTEAVDVADPDSLIFQMIGKDVKDKYPKLPIKKGAEVFRVKDLSVKDQLSDISFVLHEGEILGIAGFLGSGRSTLAKALFGAESISTGEIFIDQQKVRISSPKEAIENGIALLSEDRLEQGLFPYMSISANMVAANLHQFTKDLMINKHKEDKLANMYIKKLGIKTPKSREAVSKLSSGNQQKVLIAKWMLAKARVFILDEPTRGLDIGSKVEVYNLMNELARNGSGIIMISPELPELLGMCDRLLVLHKGRIAKELLRHEASQELVFRYASGK</sequence>
<evidence type="ECO:0000313" key="16">
    <source>
        <dbReference type="EMBL" id="AEE95340.1"/>
    </source>
</evidence>
<feature type="domain" description="ABC transporter" evidence="15">
    <location>
        <begin position="6"/>
        <end position="245"/>
    </location>
</feature>
<gene>
    <name evidence="16" type="ordered locus">Mahau_0117</name>
</gene>
<keyword evidence="17" id="KW-1185">Reference proteome</keyword>
<dbReference type="InterPro" id="IPR027417">
    <property type="entry name" value="P-loop_NTPase"/>
</dbReference>
<dbReference type="SUPFAM" id="SSF52540">
    <property type="entry name" value="P-loop containing nucleoside triphosphate hydrolases"/>
    <property type="match status" value="2"/>
</dbReference>
<dbReference type="GO" id="GO:0005886">
    <property type="term" value="C:plasma membrane"/>
    <property type="evidence" value="ECO:0007669"/>
    <property type="project" value="UniProtKB-SubCell"/>
</dbReference>
<evidence type="ECO:0000256" key="3">
    <source>
        <dbReference type="ARBA" id="ARBA00011262"/>
    </source>
</evidence>
<dbReference type="PROSITE" id="PS50893">
    <property type="entry name" value="ABC_TRANSPORTER_2"/>
    <property type="match status" value="2"/>
</dbReference>
<keyword evidence="11" id="KW-0472">Membrane</keyword>
<evidence type="ECO:0000313" key="17">
    <source>
        <dbReference type="Proteomes" id="UP000008457"/>
    </source>
</evidence>
<accession>F3ZVW6</accession>
<dbReference type="InterPro" id="IPR003593">
    <property type="entry name" value="AAA+_ATPase"/>
</dbReference>
<dbReference type="CDD" id="cd03216">
    <property type="entry name" value="ABC_Carb_Monos_I"/>
    <property type="match status" value="1"/>
</dbReference>
<dbReference type="Proteomes" id="UP000008457">
    <property type="component" value="Chromosome"/>
</dbReference>
<dbReference type="EC" id="7.6.2.13" evidence="13"/>
<evidence type="ECO:0000256" key="9">
    <source>
        <dbReference type="ARBA" id="ARBA00022840"/>
    </source>
</evidence>
<reference evidence="16 17" key="2">
    <citation type="journal article" date="2011" name="Stand. Genomic Sci.">
        <title>Complete genome sequence of Mahella australiensis type strain (50-1 BON).</title>
        <authorList>
            <person name="Sikorski J."/>
            <person name="Teshima H."/>
            <person name="Nolan M."/>
            <person name="Lucas S."/>
            <person name="Hammon N."/>
            <person name="Deshpande S."/>
            <person name="Cheng J.F."/>
            <person name="Pitluck S."/>
            <person name="Liolios K."/>
            <person name="Pagani I."/>
            <person name="Ivanova N."/>
            <person name="Huntemann M."/>
            <person name="Mavromatis K."/>
            <person name="Ovchinikova G."/>
            <person name="Pati A."/>
            <person name="Tapia R."/>
            <person name="Han C."/>
            <person name="Goodwin L."/>
            <person name="Chen A."/>
            <person name="Palaniappan K."/>
            <person name="Land M."/>
            <person name="Hauser L."/>
            <person name="Ngatchou-Djao O.D."/>
            <person name="Rohde M."/>
            <person name="Pukall R."/>
            <person name="Spring S."/>
            <person name="Abt B."/>
            <person name="Goker M."/>
            <person name="Detter J.C."/>
            <person name="Woyke T."/>
            <person name="Bristow J."/>
            <person name="Markowitz V."/>
            <person name="Hugenholtz P."/>
            <person name="Eisen J.A."/>
            <person name="Kyrpides N.C."/>
            <person name="Klenk H.P."/>
            <person name="Lapidus A."/>
        </authorList>
    </citation>
    <scope>NUCLEOTIDE SEQUENCE [LARGE SCALE GENOMIC DNA]</scope>
    <source>
        <strain evidence="17">DSM 15567 / CIP 107919 / 50-1 BON</strain>
    </source>
</reference>
<dbReference type="CDD" id="cd03215">
    <property type="entry name" value="ABC_Carb_Monos_II"/>
    <property type="match status" value="1"/>
</dbReference>
<comment type="subunit">
    <text evidence="3">The complex is composed of two ATP-binding proteins (LsrA), two transmembrane proteins (LsrC and LsrD) and a solute-binding protein (LsrB).</text>
</comment>
<keyword evidence="7" id="KW-0677">Repeat</keyword>
<comment type="subcellular location">
    <subcellularLocation>
        <location evidence="1">Cell inner membrane</location>
        <topology evidence="1">Peripheral membrane protein</topology>
    </subcellularLocation>
</comment>